<feature type="compositionally biased region" description="Basic and acidic residues" evidence="1">
    <location>
        <begin position="18"/>
        <end position="28"/>
    </location>
</feature>
<comment type="caution">
    <text evidence="2">The sequence shown here is derived from an EMBL/GenBank/DDBJ whole genome shotgun (WGS) entry which is preliminary data.</text>
</comment>
<accession>A0AAV4UDR2</accession>
<keyword evidence="3" id="KW-1185">Reference proteome</keyword>
<evidence type="ECO:0000313" key="3">
    <source>
        <dbReference type="Proteomes" id="UP001054837"/>
    </source>
</evidence>
<protein>
    <submittedName>
        <fullName evidence="2">Uncharacterized protein</fullName>
    </submittedName>
</protein>
<dbReference type="EMBL" id="BPLQ01011139">
    <property type="protein sequence ID" value="GIY55903.1"/>
    <property type="molecule type" value="Genomic_DNA"/>
</dbReference>
<gene>
    <name evidence="2" type="ORF">CDAR_425601</name>
</gene>
<organism evidence="2 3">
    <name type="scientific">Caerostris darwini</name>
    <dbReference type="NCBI Taxonomy" id="1538125"/>
    <lineage>
        <taxon>Eukaryota</taxon>
        <taxon>Metazoa</taxon>
        <taxon>Ecdysozoa</taxon>
        <taxon>Arthropoda</taxon>
        <taxon>Chelicerata</taxon>
        <taxon>Arachnida</taxon>
        <taxon>Araneae</taxon>
        <taxon>Araneomorphae</taxon>
        <taxon>Entelegynae</taxon>
        <taxon>Araneoidea</taxon>
        <taxon>Araneidae</taxon>
        <taxon>Caerostris</taxon>
    </lineage>
</organism>
<feature type="compositionally biased region" description="Basic and acidic residues" evidence="1">
    <location>
        <begin position="1"/>
        <end position="11"/>
    </location>
</feature>
<evidence type="ECO:0000256" key="1">
    <source>
        <dbReference type="SAM" id="MobiDB-lite"/>
    </source>
</evidence>
<evidence type="ECO:0000313" key="2">
    <source>
        <dbReference type="EMBL" id="GIY55903.1"/>
    </source>
</evidence>
<proteinExistence type="predicted"/>
<reference evidence="2 3" key="1">
    <citation type="submission" date="2021-06" db="EMBL/GenBank/DDBJ databases">
        <title>Caerostris darwini draft genome.</title>
        <authorList>
            <person name="Kono N."/>
            <person name="Arakawa K."/>
        </authorList>
    </citation>
    <scope>NUCLEOTIDE SEQUENCE [LARGE SCALE GENOMIC DNA]</scope>
</reference>
<dbReference type="Proteomes" id="UP001054837">
    <property type="component" value="Unassembled WGS sequence"/>
</dbReference>
<dbReference type="AlphaFoldDB" id="A0AAV4UDR2"/>
<feature type="region of interest" description="Disordered" evidence="1">
    <location>
        <begin position="1"/>
        <end position="44"/>
    </location>
</feature>
<feature type="non-terminal residue" evidence="2">
    <location>
        <position position="1"/>
    </location>
</feature>
<name>A0AAV4UDR2_9ARAC</name>
<sequence>ARPETEEEKSRVGRRRGALRDRRLETRCRAAPGRTLRPQRGNQV</sequence>